<proteinExistence type="inferred from homology"/>
<feature type="compositionally biased region" description="Low complexity" evidence="4">
    <location>
        <begin position="89"/>
        <end position="102"/>
    </location>
</feature>
<evidence type="ECO:0000256" key="2">
    <source>
        <dbReference type="ARBA" id="ARBA00037999"/>
    </source>
</evidence>
<keyword evidence="6" id="KW-1185">Reference proteome</keyword>
<comment type="caution">
    <text evidence="5">The sequence shown here is derived from an EMBL/GenBank/DDBJ whole genome shotgun (WGS) entry which is preliminary data.</text>
</comment>
<protein>
    <submittedName>
        <fullName evidence="5">Pleiotropic regulatory protein</fullName>
    </submittedName>
</protein>
<dbReference type="GO" id="GO:0008483">
    <property type="term" value="F:transaminase activity"/>
    <property type="evidence" value="ECO:0007669"/>
    <property type="project" value="TreeGrafter"/>
</dbReference>
<evidence type="ECO:0000313" key="6">
    <source>
        <dbReference type="Proteomes" id="UP000005143"/>
    </source>
</evidence>
<dbReference type="InterPro" id="IPR000653">
    <property type="entry name" value="DegT/StrS_aminotransferase"/>
</dbReference>
<feature type="region of interest" description="Disordered" evidence="4">
    <location>
        <begin position="82"/>
        <end position="102"/>
    </location>
</feature>
<dbReference type="SUPFAM" id="SSF53383">
    <property type="entry name" value="PLP-dependent transferases"/>
    <property type="match status" value="1"/>
</dbReference>
<dbReference type="GO" id="GO:0030170">
    <property type="term" value="F:pyridoxal phosphate binding"/>
    <property type="evidence" value="ECO:0007669"/>
    <property type="project" value="TreeGrafter"/>
</dbReference>
<evidence type="ECO:0000256" key="3">
    <source>
        <dbReference type="RuleBase" id="RU004508"/>
    </source>
</evidence>
<accession>H0E9G3</accession>
<dbReference type="InterPro" id="IPR015421">
    <property type="entry name" value="PyrdxlP-dep_Trfase_major"/>
</dbReference>
<dbReference type="EMBL" id="AGUD01000260">
    <property type="protein sequence ID" value="EHN09676.1"/>
    <property type="molecule type" value="Genomic_DNA"/>
</dbReference>
<evidence type="ECO:0000256" key="1">
    <source>
        <dbReference type="ARBA" id="ARBA00022898"/>
    </source>
</evidence>
<dbReference type="AlphaFoldDB" id="H0E9G3"/>
<dbReference type="GO" id="GO:0000271">
    <property type="term" value="P:polysaccharide biosynthetic process"/>
    <property type="evidence" value="ECO:0007669"/>
    <property type="project" value="TreeGrafter"/>
</dbReference>
<reference evidence="5 6" key="1">
    <citation type="journal article" date="2013" name="Biodegradation">
        <title>Quantitative proteomic analysis of ibuprofen-degrading Patulibacter sp. strain I11.</title>
        <authorList>
            <person name="Almeida B."/>
            <person name="Kjeldal H."/>
            <person name="Lolas I."/>
            <person name="Knudsen A.D."/>
            <person name="Carvalho G."/>
            <person name="Nielsen K.L."/>
            <person name="Barreto Crespo M.T."/>
            <person name="Stensballe A."/>
            <person name="Nielsen J.L."/>
        </authorList>
    </citation>
    <scope>NUCLEOTIDE SEQUENCE [LARGE SCALE GENOMIC DNA]</scope>
    <source>
        <strain evidence="5 6">I11</strain>
    </source>
</reference>
<organism evidence="5 6">
    <name type="scientific">Patulibacter medicamentivorans</name>
    <dbReference type="NCBI Taxonomy" id="1097667"/>
    <lineage>
        <taxon>Bacteria</taxon>
        <taxon>Bacillati</taxon>
        <taxon>Actinomycetota</taxon>
        <taxon>Thermoleophilia</taxon>
        <taxon>Solirubrobacterales</taxon>
        <taxon>Patulibacteraceae</taxon>
        <taxon>Patulibacter</taxon>
    </lineage>
</organism>
<feature type="region of interest" description="Disordered" evidence="4">
    <location>
        <begin position="15"/>
        <end position="51"/>
    </location>
</feature>
<evidence type="ECO:0000256" key="4">
    <source>
        <dbReference type="SAM" id="MobiDB-lite"/>
    </source>
</evidence>
<dbReference type="Proteomes" id="UP000005143">
    <property type="component" value="Unassembled WGS sequence"/>
</dbReference>
<dbReference type="CDD" id="cd00616">
    <property type="entry name" value="AHBA_syn"/>
    <property type="match status" value="1"/>
</dbReference>
<gene>
    <name evidence="5" type="ORF">PAI11_34820</name>
</gene>
<dbReference type="PANTHER" id="PTHR30244">
    <property type="entry name" value="TRANSAMINASE"/>
    <property type="match status" value="1"/>
</dbReference>
<sequence>MPAWAPTSTLLAISGSAGRRPRRPAASRATKATWAEDDTGRVSAGPCNRPASWAASSARRRLSWSGIGREATTCSVGRGRTWARRRSAAGRSGPRPRASRPVPARCMRAHVRRRTTTPYAWTMSVPLFDTATALEPLRPQLHDALLRVANDGRFILGPEVEAFEREFADWIGTRHAVGVANGTDAIVIALRALGVGPGDEVVVPSFTFWASAEAIPPTGATPVFCDVDPDTMCVTAETVAAAVTPRTKAIVAVHLFGNVAPIAEIRARTGLPVVEDAAQAAGSTTIRAESGALARPGALGDLATFSFYPSKNLGCFGDGGAVTTADANLAERVRTLRFHGSADKVDYVDIGYNSRLDELQAAVLRVLLPHLPAWATHRARTHERYRNAGLGELVTLPVPAPGSTAAWHLYVVRSDRADELAAGLRVRGIGARPYYRTPVHRQPPMARYLPDGGVSLPVTEELARTHLALPVSATITDQQVGAVVDGVAAVLAGR</sequence>
<dbReference type="InterPro" id="IPR015424">
    <property type="entry name" value="PyrdxlP-dep_Trfase"/>
</dbReference>
<comment type="similarity">
    <text evidence="2 3">Belongs to the DegT/DnrJ/EryC1 family.</text>
</comment>
<dbReference type="PANTHER" id="PTHR30244:SF36">
    <property type="entry name" value="3-OXO-GLUCOSE-6-PHOSPHATE:GLUTAMATE AMINOTRANSFERASE"/>
    <property type="match status" value="1"/>
</dbReference>
<dbReference type="Gene3D" id="3.40.640.10">
    <property type="entry name" value="Type I PLP-dependent aspartate aminotransferase-like (Major domain)"/>
    <property type="match status" value="1"/>
</dbReference>
<name>H0E9G3_9ACTN</name>
<dbReference type="Gene3D" id="3.90.1150.10">
    <property type="entry name" value="Aspartate Aminotransferase, domain 1"/>
    <property type="match status" value="1"/>
</dbReference>
<evidence type="ECO:0000313" key="5">
    <source>
        <dbReference type="EMBL" id="EHN09676.1"/>
    </source>
</evidence>
<dbReference type="InterPro" id="IPR015422">
    <property type="entry name" value="PyrdxlP-dep_Trfase_small"/>
</dbReference>
<keyword evidence="1 3" id="KW-0663">Pyridoxal phosphate</keyword>
<dbReference type="Pfam" id="PF01041">
    <property type="entry name" value="DegT_DnrJ_EryC1"/>
    <property type="match status" value="1"/>
</dbReference>